<keyword evidence="3" id="KW-1185">Reference proteome</keyword>
<reference evidence="2 3" key="1">
    <citation type="submission" date="2019-02" db="EMBL/GenBank/DDBJ databases">
        <title>Bacterial novel species isolated from soil.</title>
        <authorList>
            <person name="Jung H.-Y."/>
        </authorList>
    </citation>
    <scope>NUCLEOTIDE SEQUENCE [LARGE SCALE GENOMIC DNA]</scope>
    <source>
        <strain evidence="2 3">1-3-3-3</strain>
    </source>
</reference>
<keyword evidence="1" id="KW-0732">Signal</keyword>
<dbReference type="RefSeq" id="WP_129923077.1">
    <property type="nucleotide sequence ID" value="NZ_SEWE01000072.1"/>
</dbReference>
<evidence type="ECO:0000256" key="1">
    <source>
        <dbReference type="SAM" id="SignalP"/>
    </source>
</evidence>
<dbReference type="EMBL" id="SEWE01000072">
    <property type="protein sequence ID" value="RYU75323.1"/>
    <property type="molecule type" value="Genomic_DNA"/>
</dbReference>
<comment type="caution">
    <text evidence="2">The sequence shown here is derived from an EMBL/GenBank/DDBJ whole genome shotgun (WGS) entry which is preliminary data.</text>
</comment>
<dbReference type="PROSITE" id="PS51257">
    <property type="entry name" value="PROKAR_LIPOPROTEIN"/>
    <property type="match status" value="1"/>
</dbReference>
<dbReference type="AlphaFoldDB" id="A0A4Q5L6J3"/>
<feature type="chain" id="PRO_5020727939" description="Centromere protein J C-terminal domain-containing protein" evidence="1">
    <location>
        <begin position="19"/>
        <end position="225"/>
    </location>
</feature>
<name>A0A4Q5L6J3_9BACT</name>
<proteinExistence type="predicted"/>
<dbReference type="Proteomes" id="UP000294155">
    <property type="component" value="Unassembled WGS sequence"/>
</dbReference>
<evidence type="ECO:0008006" key="4">
    <source>
        <dbReference type="Google" id="ProtNLM"/>
    </source>
</evidence>
<sequence length="225" mass="24679">MKNARLLLLSAVAGALTAASCTQDKKVETTTTTTTVPGDTAVVVSDPSDAEYQDRADRIANRLANDLDLTDSVVVTKVRTVYYTRAKRLGNLNTQYATDTAGRYAAARAVNVEADNDLRAALNSPDKYRQYETSRINYADERYVGGDPEPVVVTTPTTTTTATTTRRAAPRKAIKKLENDDDNHKVKYVDGSKRKVSKDGDVKIKRADGTKIKIDADGERTVKRF</sequence>
<accession>A0A4Q5L6J3</accession>
<gene>
    <name evidence="2" type="ORF">EWM57_20005</name>
</gene>
<feature type="signal peptide" evidence="1">
    <location>
        <begin position="1"/>
        <end position="18"/>
    </location>
</feature>
<organism evidence="2 3">
    <name type="scientific">Hymenobacter persicinus</name>
    <dbReference type="NCBI Taxonomy" id="2025506"/>
    <lineage>
        <taxon>Bacteria</taxon>
        <taxon>Pseudomonadati</taxon>
        <taxon>Bacteroidota</taxon>
        <taxon>Cytophagia</taxon>
        <taxon>Cytophagales</taxon>
        <taxon>Hymenobacteraceae</taxon>
        <taxon>Hymenobacter</taxon>
    </lineage>
</organism>
<dbReference type="OrthoDB" id="881647at2"/>
<protein>
    <recommendedName>
        <fullName evidence="4">Centromere protein J C-terminal domain-containing protein</fullName>
    </recommendedName>
</protein>
<evidence type="ECO:0000313" key="3">
    <source>
        <dbReference type="Proteomes" id="UP000294155"/>
    </source>
</evidence>
<evidence type="ECO:0000313" key="2">
    <source>
        <dbReference type="EMBL" id="RYU75323.1"/>
    </source>
</evidence>